<dbReference type="EC" id="3.2.2.-" evidence="6"/>
<sequence length="338" mass="39121">MALTPKESGALISSRSTFVTIKEEGVKSLARKVYDELKQGKNIRLWSHREHETFPSNLSENDEVNWIFLLDALNFCFWTKKDDEKFSVELKGKTFTGYFALCAALHKALANGITLLDPKFYKNLALEDLRKIFIGINNKEMPLLNERLQCLHEIGEILEKKYDGSFVNCVKKANKSAQELLKLVTSDFPCFNDSAYYCDKKVSFHKRAQILIGDLWCLYYGQGISTFNDIDTISMFADYRIPQALLSFGALIYTDELMKKLKNEVILENGCPEEVEIRGCSIEVVERVNKIVHAMMKENNENYTCNSILIDNYLWFYRRLHADELDSIPYHKVLSIYY</sequence>
<name>A0A069DRZ1_9HEMI</name>
<accession>A0A069DRZ1</accession>
<dbReference type="GO" id="GO:0016787">
    <property type="term" value="F:hydrolase activity"/>
    <property type="evidence" value="ECO:0007669"/>
    <property type="project" value="UniProtKB-KW"/>
</dbReference>
<comment type="function">
    <text evidence="6">Catalyzes the hydrolysis of queuosine 5'-phosphate, releasing the nucleobase queuine (q). Is required for salvage of queuine from exogenous queuosine (Q) that is imported and then converted to queuosine 5'-phosphate intracellularly.</text>
</comment>
<protein>
    <recommendedName>
        <fullName evidence="3 6">Queuosine 5'-phosphate N-glycosylase/hydrolase</fullName>
        <ecNumber evidence="6">3.2.2.-</ecNumber>
    </recommendedName>
    <alternativeName>
        <fullName evidence="4 6">Queuosine-nucleotide N-glycosylase/hydrolase</fullName>
    </alternativeName>
</protein>
<evidence type="ECO:0000256" key="6">
    <source>
        <dbReference type="RuleBase" id="RU365002"/>
    </source>
</evidence>
<evidence type="ECO:0000256" key="5">
    <source>
        <dbReference type="ARBA" id="ARBA00048204"/>
    </source>
</evidence>
<evidence type="ECO:0000256" key="3">
    <source>
        <dbReference type="ARBA" id="ARBA00035306"/>
    </source>
</evidence>
<reference evidence="7" key="1">
    <citation type="journal article" date="2015" name="J. Med. Entomol.">
        <title>A Deep Insight Into the Sialotranscriptome of the Chagas Disease Vector, Panstrongylus megistus (Hemiptera: Heteroptera).</title>
        <authorList>
            <person name="Ribeiro J.M."/>
            <person name="Schwarz A."/>
            <person name="Francischetti I.M."/>
        </authorList>
    </citation>
    <scope>NUCLEOTIDE SEQUENCE</scope>
    <source>
        <tissue evidence="7">Salivary glands</tissue>
    </source>
</reference>
<dbReference type="Pfam" id="PF10343">
    <property type="entry name" value="Q_salvage"/>
    <property type="match status" value="1"/>
</dbReference>
<dbReference type="PANTHER" id="PTHR21314:SF0">
    <property type="entry name" value="QUEUOSINE 5'-PHOSPHATE N-GLYCOSYLASE_HYDROLASE"/>
    <property type="match status" value="1"/>
</dbReference>
<evidence type="ECO:0000313" key="7">
    <source>
        <dbReference type="EMBL" id="JAC86828.1"/>
    </source>
</evidence>
<dbReference type="PANTHER" id="PTHR21314">
    <property type="entry name" value="QUEUOSINE 5'-PHOSPHATE N-GLYCOSYLASE_HYDROLASE-RELATED"/>
    <property type="match status" value="1"/>
</dbReference>
<comment type="catalytic activity">
    <reaction evidence="5 6">
        <text>queuosine 5'-phosphate + H2O = queuine + D-ribose 5-phosphate</text>
        <dbReference type="Rhea" id="RHEA:75387"/>
        <dbReference type="ChEBI" id="CHEBI:15377"/>
        <dbReference type="ChEBI" id="CHEBI:17433"/>
        <dbReference type="ChEBI" id="CHEBI:78346"/>
        <dbReference type="ChEBI" id="CHEBI:194371"/>
    </reaction>
    <physiologicalReaction direction="left-to-right" evidence="5 6">
        <dbReference type="Rhea" id="RHEA:75388"/>
    </physiologicalReaction>
</comment>
<dbReference type="EMBL" id="GBGD01002061">
    <property type="protein sequence ID" value="JAC86828.1"/>
    <property type="molecule type" value="mRNA"/>
</dbReference>
<dbReference type="AlphaFoldDB" id="A0A069DRZ1"/>
<dbReference type="InterPro" id="IPR019438">
    <property type="entry name" value="Q_salvage"/>
</dbReference>
<organism evidence="7">
    <name type="scientific">Panstrongylus megistus</name>
    <dbReference type="NCBI Taxonomy" id="65343"/>
    <lineage>
        <taxon>Eukaryota</taxon>
        <taxon>Metazoa</taxon>
        <taxon>Ecdysozoa</taxon>
        <taxon>Arthropoda</taxon>
        <taxon>Hexapoda</taxon>
        <taxon>Insecta</taxon>
        <taxon>Pterygota</taxon>
        <taxon>Neoptera</taxon>
        <taxon>Paraneoptera</taxon>
        <taxon>Hemiptera</taxon>
        <taxon>Heteroptera</taxon>
        <taxon>Panheteroptera</taxon>
        <taxon>Cimicomorpha</taxon>
        <taxon>Reduviidae</taxon>
        <taxon>Triatominae</taxon>
        <taxon>Panstrongylus</taxon>
    </lineage>
</organism>
<comment type="similarity">
    <text evidence="2 6">Belongs to the QNG1 protein family.</text>
</comment>
<evidence type="ECO:0000256" key="4">
    <source>
        <dbReference type="ARBA" id="ARBA00035393"/>
    </source>
</evidence>
<evidence type="ECO:0000256" key="2">
    <source>
        <dbReference type="ARBA" id="ARBA00035119"/>
    </source>
</evidence>
<evidence type="ECO:0000256" key="1">
    <source>
        <dbReference type="ARBA" id="ARBA00022801"/>
    </source>
</evidence>
<keyword evidence="1 6" id="KW-0378">Hydrolase</keyword>
<proteinExistence type="evidence at transcript level"/>
<dbReference type="GO" id="GO:0006400">
    <property type="term" value="P:tRNA modification"/>
    <property type="evidence" value="ECO:0007669"/>
    <property type="project" value="TreeGrafter"/>
</dbReference>